<dbReference type="InterPro" id="IPR036388">
    <property type="entry name" value="WH-like_DNA-bd_sf"/>
</dbReference>
<dbReference type="GO" id="GO:0043565">
    <property type="term" value="F:sequence-specific DNA binding"/>
    <property type="evidence" value="ECO:0007669"/>
    <property type="project" value="TreeGrafter"/>
</dbReference>
<dbReference type="InterPro" id="IPR005119">
    <property type="entry name" value="LysR_subst-bd"/>
</dbReference>
<protein>
    <recommendedName>
        <fullName evidence="5">HTH lysR-type domain-containing protein</fullName>
    </recommendedName>
</protein>
<dbReference type="Proteomes" id="UP000023785">
    <property type="component" value="Unassembled WGS sequence"/>
</dbReference>
<dbReference type="Pfam" id="PF03466">
    <property type="entry name" value="LysR_substrate"/>
    <property type="match status" value="1"/>
</dbReference>
<dbReference type="InterPro" id="IPR058163">
    <property type="entry name" value="LysR-type_TF_proteobact-type"/>
</dbReference>
<dbReference type="Gene3D" id="3.40.190.290">
    <property type="match status" value="1"/>
</dbReference>
<evidence type="ECO:0000313" key="6">
    <source>
        <dbReference type="EMBL" id="ESK40349.1"/>
    </source>
</evidence>
<dbReference type="eggNOG" id="COG0583">
    <property type="taxonomic scope" value="Bacteria"/>
</dbReference>
<evidence type="ECO:0000313" key="7">
    <source>
        <dbReference type="Proteomes" id="UP000023785"/>
    </source>
</evidence>
<evidence type="ECO:0000256" key="2">
    <source>
        <dbReference type="ARBA" id="ARBA00023015"/>
    </source>
</evidence>
<dbReference type="InterPro" id="IPR036390">
    <property type="entry name" value="WH_DNA-bd_sf"/>
</dbReference>
<accession>V2UYI3</accession>
<dbReference type="PANTHER" id="PTHR30537:SF72">
    <property type="entry name" value="LYSR FAMILY TRANSCRIPTIONAL REGULATOR"/>
    <property type="match status" value="1"/>
</dbReference>
<keyword evidence="4" id="KW-0804">Transcription</keyword>
<keyword evidence="7" id="KW-1185">Reference proteome</keyword>
<dbReference type="PATRIC" id="fig|1392540.3.peg.773"/>
<dbReference type="OrthoDB" id="8885940at2"/>
<evidence type="ECO:0000259" key="5">
    <source>
        <dbReference type="PROSITE" id="PS50931"/>
    </source>
</evidence>
<evidence type="ECO:0000256" key="1">
    <source>
        <dbReference type="ARBA" id="ARBA00009437"/>
    </source>
</evidence>
<dbReference type="Pfam" id="PF00126">
    <property type="entry name" value="HTH_1"/>
    <property type="match status" value="1"/>
</dbReference>
<dbReference type="AlphaFoldDB" id="V2UYI3"/>
<dbReference type="InterPro" id="IPR000847">
    <property type="entry name" value="LysR_HTH_N"/>
</dbReference>
<dbReference type="RefSeq" id="WP_023272383.1">
    <property type="nucleotide sequence ID" value="NZ_KI530712.1"/>
</dbReference>
<dbReference type="CDD" id="cd08422">
    <property type="entry name" value="PBP2_CrgA_like"/>
    <property type="match status" value="1"/>
</dbReference>
<feature type="domain" description="HTH lysR-type" evidence="5">
    <location>
        <begin position="1"/>
        <end position="62"/>
    </location>
</feature>
<dbReference type="SUPFAM" id="SSF53850">
    <property type="entry name" value="Periplasmic binding protein-like II"/>
    <property type="match status" value="1"/>
</dbReference>
<dbReference type="PANTHER" id="PTHR30537">
    <property type="entry name" value="HTH-TYPE TRANSCRIPTIONAL REGULATOR"/>
    <property type="match status" value="1"/>
</dbReference>
<dbReference type="EMBL" id="AYER01000003">
    <property type="protein sequence ID" value="ESK40349.1"/>
    <property type="molecule type" value="Genomic_DNA"/>
</dbReference>
<gene>
    <name evidence="6" type="ORF">P256_00796</name>
</gene>
<dbReference type="GO" id="GO:0006351">
    <property type="term" value="P:DNA-templated transcription"/>
    <property type="evidence" value="ECO:0007669"/>
    <property type="project" value="TreeGrafter"/>
</dbReference>
<dbReference type="FunFam" id="1.10.10.10:FF:000001">
    <property type="entry name" value="LysR family transcriptional regulator"/>
    <property type="match status" value="1"/>
</dbReference>
<dbReference type="HOGENOM" id="CLU_039613_16_2_6"/>
<evidence type="ECO:0000256" key="4">
    <source>
        <dbReference type="ARBA" id="ARBA00023163"/>
    </source>
</evidence>
<proteinExistence type="inferred from homology"/>
<comment type="caution">
    <text evidence="6">The sequence shown here is derived from an EMBL/GenBank/DDBJ whole genome shotgun (WGS) entry which is preliminary data.</text>
</comment>
<keyword evidence="2" id="KW-0805">Transcription regulation</keyword>
<name>V2UYI3_9GAMM</name>
<dbReference type="Gene3D" id="1.10.10.10">
    <property type="entry name" value="Winged helix-like DNA-binding domain superfamily/Winged helix DNA-binding domain"/>
    <property type="match status" value="1"/>
</dbReference>
<dbReference type="PROSITE" id="PS50931">
    <property type="entry name" value="HTH_LYSR"/>
    <property type="match status" value="1"/>
</dbReference>
<dbReference type="GO" id="GO:0003700">
    <property type="term" value="F:DNA-binding transcription factor activity"/>
    <property type="evidence" value="ECO:0007669"/>
    <property type="project" value="InterPro"/>
</dbReference>
<reference evidence="6 7" key="1">
    <citation type="submission" date="2013-10" db="EMBL/GenBank/DDBJ databases">
        <title>The Genome Sequence of Acinetobacter nectaris CIP 110549.</title>
        <authorList>
            <consortium name="The Broad Institute Genomics Platform"/>
            <consortium name="The Broad Institute Genome Sequencing Center for Infectious Disease"/>
            <person name="Cerqueira G."/>
            <person name="Feldgarden M."/>
            <person name="Courvalin P."/>
            <person name="Grillot-Courvalin C."/>
            <person name="Clermont D."/>
            <person name="Rocha E."/>
            <person name="Yoon E.-J."/>
            <person name="Nemec A."/>
            <person name="Young S.K."/>
            <person name="Zeng Q."/>
            <person name="Gargeya S."/>
            <person name="Fitzgerald M."/>
            <person name="Abouelleil A."/>
            <person name="Alvarado L."/>
            <person name="Berlin A.M."/>
            <person name="Chapman S.B."/>
            <person name="Gainer-Dewar J."/>
            <person name="Goldberg J."/>
            <person name="Gnerre S."/>
            <person name="Griggs A."/>
            <person name="Gujja S."/>
            <person name="Hansen M."/>
            <person name="Howarth C."/>
            <person name="Imamovic A."/>
            <person name="Ireland A."/>
            <person name="Larimer J."/>
            <person name="McCowan C."/>
            <person name="Murphy C."/>
            <person name="Pearson M."/>
            <person name="Poon T.W."/>
            <person name="Priest M."/>
            <person name="Roberts A."/>
            <person name="Saif S."/>
            <person name="Shea T."/>
            <person name="Sykes S."/>
            <person name="Wortman J."/>
            <person name="Nusbaum C."/>
            <person name="Birren B."/>
        </authorList>
    </citation>
    <scope>NUCLEOTIDE SEQUENCE [LARGE SCALE GENOMIC DNA]</scope>
    <source>
        <strain evidence="6 7">CIP 110549</strain>
    </source>
</reference>
<dbReference type="SUPFAM" id="SSF46785">
    <property type="entry name" value="Winged helix' DNA-binding domain"/>
    <property type="match status" value="1"/>
</dbReference>
<evidence type="ECO:0000256" key="3">
    <source>
        <dbReference type="ARBA" id="ARBA00023125"/>
    </source>
</evidence>
<organism evidence="6 7">
    <name type="scientific">Acinetobacter nectaris CIP 110549</name>
    <dbReference type="NCBI Taxonomy" id="1392540"/>
    <lineage>
        <taxon>Bacteria</taxon>
        <taxon>Pseudomonadati</taxon>
        <taxon>Pseudomonadota</taxon>
        <taxon>Gammaproteobacteria</taxon>
        <taxon>Moraxellales</taxon>
        <taxon>Moraxellaceae</taxon>
        <taxon>Acinetobacter</taxon>
    </lineage>
</organism>
<sequence length="322" mass="35690">MEISQHVRAILSFVEAANMGSFAAAARKLEISPAAVSKNIAGLEKALDIRLMNRTTRKISLTEEGQSFLDQARVALNALDQAVEMVAEKKSDVSGHVRISTSASFGRDYLLPIIPELLARYPALSIETDFDDRVIDLVNDHYDIAIRGGRIIDSSLISRPVCRLDLVLVASPEYLSKYGNPKSPNDLKRHRLIVRKFLGGKASPWEFRTNDGGLITLDPEPATLTLSAPEALVDAACLGIGIAQVGVHNVIEHLKAGKLHVVLCDEHHSGSYEMVLQYPHRSFIASRVRVTIEYLLEKLTQNPTLNIDLKTLDRYKYNEILN</sequence>
<comment type="similarity">
    <text evidence="1">Belongs to the LysR transcriptional regulatory family.</text>
</comment>
<dbReference type="STRING" id="1392540.P256_00796"/>
<keyword evidence="3" id="KW-0238">DNA-binding</keyword>